<keyword evidence="2" id="KW-1185">Reference proteome</keyword>
<dbReference type="STRING" id="199310.c0043"/>
<dbReference type="NCBIfam" id="NF008549">
    <property type="entry name" value="PRK11476.1"/>
    <property type="match status" value="1"/>
</dbReference>
<accession>A0A0H2V3X6</accession>
<evidence type="ECO:0000313" key="2">
    <source>
        <dbReference type="Proteomes" id="UP000001410"/>
    </source>
</evidence>
<dbReference type="EMBL" id="AE014075">
    <property type="protein sequence ID" value="AAN78541.1"/>
    <property type="molecule type" value="Genomic_DNA"/>
</dbReference>
<dbReference type="Gene3D" id="1.10.10.10">
    <property type="entry name" value="Winged helix-like DNA-binding domain superfamily/Winged helix DNA-binding domain"/>
    <property type="match status" value="1"/>
</dbReference>
<dbReference type="Proteomes" id="UP000001410">
    <property type="component" value="Chromosome"/>
</dbReference>
<dbReference type="KEGG" id="ecc:c0043"/>
<name>A0A0H2V3X6_ECOL6</name>
<dbReference type="HOGENOM" id="CLU_144191_0_0_6"/>
<dbReference type="Pfam" id="PF07180">
    <property type="entry name" value="CaiF_GrlA"/>
    <property type="match status" value="1"/>
</dbReference>
<protein>
    <submittedName>
        <fullName evidence="1">Transcriptional activatory protein caiF</fullName>
    </submittedName>
</protein>
<organism evidence="1 2">
    <name type="scientific">Escherichia coli O6:H1 (strain CFT073 / ATCC 700928 / UPEC)</name>
    <dbReference type="NCBI Taxonomy" id="199310"/>
    <lineage>
        <taxon>Bacteria</taxon>
        <taxon>Pseudomonadati</taxon>
        <taxon>Pseudomonadota</taxon>
        <taxon>Gammaproteobacteria</taxon>
        <taxon>Enterobacterales</taxon>
        <taxon>Enterobacteriaceae</taxon>
        <taxon>Escherichia</taxon>
    </lineage>
</organism>
<evidence type="ECO:0000313" key="1">
    <source>
        <dbReference type="EMBL" id="AAN78541.1"/>
    </source>
</evidence>
<dbReference type="InterPro" id="IPR036388">
    <property type="entry name" value="WH-like_DNA-bd_sf"/>
</dbReference>
<proteinExistence type="predicted"/>
<dbReference type="AlphaFoldDB" id="A0A0H2V3X6"/>
<dbReference type="GO" id="GO:0006351">
    <property type="term" value="P:DNA-templated transcription"/>
    <property type="evidence" value="ECO:0007669"/>
    <property type="project" value="InterPro"/>
</dbReference>
<sequence>MKLHTIDISTILIWPCLIAAKRVIASLLICETGVRMCEGCVEKPLYLLIAEWMMAENRWVIAREISIHFDIEHSKAVNTLTYILSEVTEISCEVKMIPNKLEGRGCQCQRLVKVVDIDEQIYARLRNNSRDKLVGVRKTPRIPAVPLTELNREQKWQMMLSKSMRR</sequence>
<reference evidence="1 2" key="1">
    <citation type="journal article" date="2002" name="Proc. Natl. Acad. Sci. U.S.A.">
        <title>Extensive mosaic structure revealed by the complete genome sequence of uropathogenic Escherichia coli.</title>
        <authorList>
            <person name="Welch R.A."/>
            <person name="Burland V."/>
            <person name="Plunkett G.III."/>
            <person name="Redford P."/>
            <person name="Roesch P."/>
            <person name="Rasko D."/>
            <person name="Buckles E.L."/>
            <person name="Liou S.R."/>
            <person name="Boutin A."/>
            <person name="Hackett J."/>
            <person name="Stroud D."/>
            <person name="Mayhew G.F."/>
            <person name="Rose D.J."/>
            <person name="Zhou S."/>
            <person name="Schwartz D.C."/>
            <person name="Perna N.T."/>
            <person name="Mobley H.L."/>
            <person name="Donnenberg M.S."/>
            <person name="Blattner F.R."/>
        </authorList>
    </citation>
    <scope>NUCLEOTIDE SEQUENCE [LARGE SCALE GENOMIC DNA]</scope>
    <source>
        <strain evidence="2">CFT073 / ATCC 700928 / UPEC</strain>
    </source>
</reference>
<dbReference type="eggNOG" id="ENOG5030W1N">
    <property type="taxonomic scope" value="Bacteria"/>
</dbReference>
<gene>
    <name evidence="1" type="primary">caiF</name>
    <name evidence="1" type="ordered locus">c0043</name>
</gene>
<dbReference type="InterPro" id="IPR020357">
    <property type="entry name" value="Tscrpt_reg_CaiF/GrlA"/>
</dbReference>